<sequence>MLIFFDTLNVYYLPQYVPIIQELKKQGHSVNLVCYHERNEKDVVQQIFNQLDLECLWVNDDSEAETLYLTQKPDWIFFGNKCTYLDSIHQYSKTAQLGHGIGPKPSYYHKSITPMTVRFIEGSLRLAKIKEFYPDDNFVQVGFSKLDPIINHQEPGLDLDKIGLDSNKKTILYAPTFNPSSLECFPDNWPKDFADYNILIKPHSLTQMRDKFKNQQLKLKKWSAFSNVYVASAEDISLLPFMQNADILLSEASSTLFEFSALAKPVIVCNFFKLKWSYRGIFHFRFVKRFGKDNVLYSDIGLHVNKYSELISAIPQQLAHPEQYEANRQKYTDEHVGPTDGNASKRIVEYLENFQSA</sequence>
<dbReference type="RefSeq" id="WP_080914525.1">
    <property type="nucleotide sequence ID" value="NZ_CP020472.1"/>
</dbReference>
<accession>A0ABN4YDR2</accession>
<keyword evidence="2" id="KW-1185">Reference proteome</keyword>
<dbReference type="EMBL" id="CP020472">
    <property type="protein sequence ID" value="ARD20410.1"/>
    <property type="molecule type" value="Genomic_DNA"/>
</dbReference>
<name>A0ABN4YDR2_9GAMM</name>
<proteinExistence type="predicted"/>
<evidence type="ECO:0000313" key="1">
    <source>
        <dbReference type="EMBL" id="ARD20410.1"/>
    </source>
</evidence>
<evidence type="ECO:0000313" key="2">
    <source>
        <dbReference type="Proteomes" id="UP000191820"/>
    </source>
</evidence>
<reference evidence="1 2" key="1">
    <citation type="submission" date="2017-03" db="EMBL/GenBank/DDBJ databases">
        <title>Genome sequencing of Shewanella japonica KCTC 22435.</title>
        <authorList>
            <person name="Kim K.M."/>
        </authorList>
    </citation>
    <scope>NUCLEOTIDE SEQUENCE [LARGE SCALE GENOMIC DNA]</scope>
    <source>
        <strain evidence="1 2">KCTC 22435</strain>
    </source>
</reference>
<dbReference type="InterPro" id="IPR007554">
    <property type="entry name" value="Glycerophosphate_synth"/>
</dbReference>
<evidence type="ECO:0008006" key="3">
    <source>
        <dbReference type="Google" id="ProtNLM"/>
    </source>
</evidence>
<dbReference type="SUPFAM" id="SSF53756">
    <property type="entry name" value="UDP-Glycosyltransferase/glycogen phosphorylase"/>
    <property type="match status" value="1"/>
</dbReference>
<dbReference type="InterPro" id="IPR043148">
    <property type="entry name" value="TagF_C"/>
</dbReference>
<dbReference type="Proteomes" id="UP000191820">
    <property type="component" value="Chromosome"/>
</dbReference>
<organism evidence="1 2">
    <name type="scientific">Shewanella japonica</name>
    <dbReference type="NCBI Taxonomy" id="93973"/>
    <lineage>
        <taxon>Bacteria</taxon>
        <taxon>Pseudomonadati</taxon>
        <taxon>Pseudomonadota</taxon>
        <taxon>Gammaproteobacteria</taxon>
        <taxon>Alteromonadales</taxon>
        <taxon>Shewanellaceae</taxon>
        <taxon>Shewanella</taxon>
    </lineage>
</organism>
<gene>
    <name evidence="1" type="ORF">SJ2017_0061</name>
</gene>
<dbReference type="Gene3D" id="3.40.50.12580">
    <property type="match status" value="1"/>
</dbReference>
<protein>
    <recommendedName>
        <fullName evidence="3">CDP-glycerol--poly(Glycerophosphate) glycerophosphotransferase</fullName>
    </recommendedName>
</protein>
<dbReference type="Pfam" id="PF04464">
    <property type="entry name" value="Glyphos_transf"/>
    <property type="match status" value="1"/>
</dbReference>